<dbReference type="Proteomes" id="UP000765509">
    <property type="component" value="Unassembled WGS sequence"/>
</dbReference>
<dbReference type="AlphaFoldDB" id="A0A9Q3HFU2"/>
<evidence type="ECO:0000313" key="2">
    <source>
        <dbReference type="Proteomes" id="UP000765509"/>
    </source>
</evidence>
<reference evidence="1" key="1">
    <citation type="submission" date="2021-03" db="EMBL/GenBank/DDBJ databases">
        <title>Draft genome sequence of rust myrtle Austropuccinia psidii MF-1, a brazilian biotype.</title>
        <authorList>
            <person name="Quecine M.C."/>
            <person name="Pachon D.M.R."/>
            <person name="Bonatelli M.L."/>
            <person name="Correr F.H."/>
            <person name="Franceschini L.M."/>
            <person name="Leite T.F."/>
            <person name="Margarido G.R.A."/>
            <person name="Almeida C.A."/>
            <person name="Ferrarezi J.A."/>
            <person name="Labate C.A."/>
        </authorList>
    </citation>
    <scope>NUCLEOTIDE SEQUENCE</scope>
    <source>
        <strain evidence="1">MF-1</strain>
    </source>
</reference>
<accession>A0A9Q3HFU2</accession>
<gene>
    <name evidence="1" type="ORF">O181_043588</name>
</gene>
<dbReference type="PANTHER" id="PTHR11439">
    <property type="entry name" value="GAG-POL-RELATED RETROTRANSPOSON"/>
    <property type="match status" value="1"/>
</dbReference>
<dbReference type="OrthoDB" id="3344688at2759"/>
<evidence type="ECO:0000313" key="1">
    <source>
        <dbReference type="EMBL" id="MBW0503873.1"/>
    </source>
</evidence>
<protein>
    <submittedName>
        <fullName evidence="1">Uncharacterized protein</fullName>
    </submittedName>
</protein>
<sequence length="165" mass="18530">MENCKAGKTTCNGNFINEINFKGGTQDITQFQQAIGSLNYIAQHTWPDIMFTLGELSHFCTQPGSVHWTSLKHLLRYLKGTCRLNLEYSESASNSSTQFLAGWAKADYLNNKEDRKSILGHVVLVYTNPISWISKNQSEVAQSTTAAEFIFLNICAKQRRGIICT</sequence>
<proteinExistence type="predicted"/>
<dbReference type="PANTHER" id="PTHR11439:SF483">
    <property type="entry name" value="PEPTIDE SYNTHASE GLIP-LIKE, PUTATIVE (AFU_ORTHOLOGUE AFUA_3G12920)-RELATED"/>
    <property type="match status" value="1"/>
</dbReference>
<name>A0A9Q3HFU2_9BASI</name>
<organism evidence="1 2">
    <name type="scientific">Austropuccinia psidii MF-1</name>
    <dbReference type="NCBI Taxonomy" id="1389203"/>
    <lineage>
        <taxon>Eukaryota</taxon>
        <taxon>Fungi</taxon>
        <taxon>Dikarya</taxon>
        <taxon>Basidiomycota</taxon>
        <taxon>Pucciniomycotina</taxon>
        <taxon>Pucciniomycetes</taxon>
        <taxon>Pucciniales</taxon>
        <taxon>Sphaerophragmiaceae</taxon>
        <taxon>Austropuccinia</taxon>
    </lineage>
</organism>
<dbReference type="EMBL" id="AVOT02017613">
    <property type="protein sequence ID" value="MBW0503873.1"/>
    <property type="molecule type" value="Genomic_DNA"/>
</dbReference>
<comment type="caution">
    <text evidence="1">The sequence shown here is derived from an EMBL/GenBank/DDBJ whole genome shotgun (WGS) entry which is preliminary data.</text>
</comment>
<keyword evidence="2" id="KW-1185">Reference proteome</keyword>